<dbReference type="InterPro" id="IPR027417">
    <property type="entry name" value="P-loop_NTPase"/>
</dbReference>
<evidence type="ECO:0000256" key="1">
    <source>
        <dbReference type="ARBA" id="ARBA00022723"/>
    </source>
</evidence>
<keyword evidence="3" id="KW-0862">Zinc</keyword>
<keyword evidence="2" id="KW-0863">Zinc-finger</keyword>
<proteinExistence type="predicted"/>
<name>A0ABD1WKA7_9LAMI</name>
<keyword evidence="6" id="KW-0378">Hydrolase</keyword>
<evidence type="ECO:0000256" key="4">
    <source>
        <dbReference type="SAM" id="MobiDB-lite"/>
    </source>
</evidence>
<dbReference type="InterPro" id="IPR011011">
    <property type="entry name" value="Znf_FYVE_PHD"/>
</dbReference>
<keyword evidence="1" id="KW-0479">Metal-binding</keyword>
<evidence type="ECO:0000313" key="6">
    <source>
        <dbReference type="EMBL" id="KAL2550042.1"/>
    </source>
</evidence>
<dbReference type="InterPro" id="IPR052583">
    <property type="entry name" value="ATP-helicase/E3_Ub-Ligase"/>
</dbReference>
<dbReference type="SUPFAM" id="SSF57903">
    <property type="entry name" value="FYVE/PHD zinc finger"/>
    <property type="match status" value="1"/>
</dbReference>
<dbReference type="PANTHER" id="PTHR45865:SF1">
    <property type="entry name" value="E3 UBIQUITIN-PROTEIN LIGASE SHPRH"/>
    <property type="match status" value="1"/>
</dbReference>
<keyword evidence="6" id="KW-0347">Helicase</keyword>
<evidence type="ECO:0000259" key="5">
    <source>
        <dbReference type="SMART" id="SM00249"/>
    </source>
</evidence>
<evidence type="ECO:0000313" key="7">
    <source>
        <dbReference type="Proteomes" id="UP001604277"/>
    </source>
</evidence>
<keyword evidence="6" id="KW-0067">ATP-binding</keyword>
<dbReference type="Pfam" id="PF00176">
    <property type="entry name" value="SNF2-rel_dom"/>
    <property type="match status" value="1"/>
</dbReference>
<dbReference type="Gene3D" id="3.30.40.10">
    <property type="entry name" value="Zinc/RING finger domain, C3HC4 (zinc finger)"/>
    <property type="match status" value="1"/>
</dbReference>
<protein>
    <submittedName>
        <fullName evidence="6">Zinc ion binding DNA helicase</fullName>
    </submittedName>
</protein>
<keyword evidence="7" id="KW-1185">Reference proteome</keyword>
<dbReference type="AlphaFoldDB" id="A0ABD1WKA7"/>
<dbReference type="SUPFAM" id="SSF52540">
    <property type="entry name" value="P-loop containing nucleoside triphosphate hydrolases"/>
    <property type="match status" value="1"/>
</dbReference>
<dbReference type="GO" id="GO:0004386">
    <property type="term" value="F:helicase activity"/>
    <property type="evidence" value="ECO:0007669"/>
    <property type="project" value="UniProtKB-KW"/>
</dbReference>
<dbReference type="InterPro" id="IPR038718">
    <property type="entry name" value="SNF2-like_sf"/>
</dbReference>
<dbReference type="InterPro" id="IPR019787">
    <property type="entry name" value="Znf_PHD-finger"/>
</dbReference>
<evidence type="ECO:0000256" key="2">
    <source>
        <dbReference type="ARBA" id="ARBA00022771"/>
    </source>
</evidence>
<evidence type="ECO:0000256" key="3">
    <source>
        <dbReference type="ARBA" id="ARBA00022833"/>
    </source>
</evidence>
<keyword evidence="6" id="KW-0547">Nucleotide-binding</keyword>
<sequence length="817" mass="92542">MFTALIHYQYILQSDLKEMGLQLSCNEVTPRSIQLACNSHFSVPLSEINSVVMGRRKQVRPHRSVGILERQASEAQSNGENEITPEKEEVTDSDEPFYVETVRSSWDSEEYYDVSEVVLSNLSVSKEFYNYTLNKEFYADSRRLLRFRLSNVNEHLGRLKLGHWPILSSSSICLQFVEKYTTEGMERESVTVSGTFDGPDEGVTGLVHLVSLKLLTIRPILEVTFSEYMSSIRFRVEIMRSMFDECESLLDNTRQLWKKSMMSVMAWLRPEIMTSEARYGYIAAEDMDVDVIMEPENDFSSLRKRARFDISSFYEAIKPPKEAPMLDDNVPDLLPDLRPYQRRAAYWMVQREKGPHKCIGGSEINQTVSPLCMPLNLIDTSRRIYYNPFSGNVSFHPIHSLPCVSGGILADEMGLGKTVELLACIFAHRMSSSEVADCSYKPQVEGGQNNHFKRLKRERVECVCGAVTESYRYKGLWVQCDICDAWQHADCVGYSSKIKNSKSRKVTEEGREECTKGNSRKHAKRKNNIKIVEMDGDYICQTCSKLIQATESPVAAGATLIVCPTSILPQWHAEIIRSGTHRTVFGNPKGLGTPKGLRFPIEHCYALKAMLRIRHTNPGSLKTCVYEGVRYNSFSDECVTDINELLSADIVLTTYDVLKEDLPHDSERHEGDQRSMRYEKRYPFLNILDVDCFLYGKLLKKPLVRTDYSLVDSICGFCCVLTTSHHPNRDLDKVYSIVTAQSTRNVKVLQVQKSSDNEELTPPFGKMVSAPISCTSNNDGGLLSFVIGVDLSQGTCGVLCVLPIEQCSYSDILKAEE</sequence>
<comment type="caution">
    <text evidence="6">The sequence shown here is derived from an EMBL/GenBank/DDBJ whole genome shotgun (WGS) entry which is preliminary data.</text>
</comment>
<organism evidence="6 7">
    <name type="scientific">Forsythia ovata</name>
    <dbReference type="NCBI Taxonomy" id="205694"/>
    <lineage>
        <taxon>Eukaryota</taxon>
        <taxon>Viridiplantae</taxon>
        <taxon>Streptophyta</taxon>
        <taxon>Embryophyta</taxon>
        <taxon>Tracheophyta</taxon>
        <taxon>Spermatophyta</taxon>
        <taxon>Magnoliopsida</taxon>
        <taxon>eudicotyledons</taxon>
        <taxon>Gunneridae</taxon>
        <taxon>Pentapetalae</taxon>
        <taxon>asterids</taxon>
        <taxon>lamiids</taxon>
        <taxon>Lamiales</taxon>
        <taxon>Oleaceae</taxon>
        <taxon>Forsythieae</taxon>
        <taxon>Forsythia</taxon>
    </lineage>
</organism>
<dbReference type="PANTHER" id="PTHR45865">
    <property type="entry name" value="E3 UBIQUITIN-PROTEIN LIGASE SHPRH FAMILY MEMBER"/>
    <property type="match status" value="1"/>
</dbReference>
<accession>A0ABD1WKA7</accession>
<feature type="domain" description="Zinc finger PHD-type" evidence="5">
    <location>
        <begin position="461"/>
        <end position="544"/>
    </location>
</feature>
<dbReference type="InterPro" id="IPR000330">
    <property type="entry name" value="SNF2_N"/>
</dbReference>
<reference evidence="7" key="1">
    <citation type="submission" date="2024-07" db="EMBL/GenBank/DDBJ databases">
        <title>Two chromosome-level genome assemblies of Korean endemic species Abeliophyllum distichum and Forsythia ovata (Oleaceae).</title>
        <authorList>
            <person name="Jang H."/>
        </authorList>
    </citation>
    <scope>NUCLEOTIDE SEQUENCE [LARGE SCALE GENOMIC DNA]</scope>
</reference>
<dbReference type="SMART" id="SM00249">
    <property type="entry name" value="PHD"/>
    <property type="match status" value="1"/>
</dbReference>
<dbReference type="EMBL" id="JBFOLJ010000003">
    <property type="protein sequence ID" value="KAL2550042.1"/>
    <property type="molecule type" value="Genomic_DNA"/>
</dbReference>
<feature type="region of interest" description="Disordered" evidence="4">
    <location>
        <begin position="71"/>
        <end position="91"/>
    </location>
</feature>
<dbReference type="Gene3D" id="3.40.50.10810">
    <property type="entry name" value="Tandem AAA-ATPase domain"/>
    <property type="match status" value="1"/>
</dbReference>
<dbReference type="CDD" id="cd15517">
    <property type="entry name" value="PHD_TCF19_like"/>
    <property type="match status" value="1"/>
</dbReference>
<dbReference type="GO" id="GO:0008270">
    <property type="term" value="F:zinc ion binding"/>
    <property type="evidence" value="ECO:0007669"/>
    <property type="project" value="UniProtKB-KW"/>
</dbReference>
<dbReference type="Pfam" id="PF00628">
    <property type="entry name" value="PHD"/>
    <property type="match status" value="1"/>
</dbReference>
<dbReference type="InterPro" id="IPR001965">
    <property type="entry name" value="Znf_PHD"/>
</dbReference>
<gene>
    <name evidence="6" type="ORF">Fot_11572</name>
</gene>
<dbReference type="Proteomes" id="UP001604277">
    <property type="component" value="Unassembled WGS sequence"/>
</dbReference>
<dbReference type="InterPro" id="IPR013083">
    <property type="entry name" value="Znf_RING/FYVE/PHD"/>
</dbReference>